<name>A0ABR2K613_9EUKA</name>
<keyword evidence="5" id="KW-1185">Reference proteome</keyword>
<feature type="chain" id="PRO_5046539617" description="Transmembrane protein" evidence="3">
    <location>
        <begin position="17"/>
        <end position="319"/>
    </location>
</feature>
<keyword evidence="2" id="KW-0812">Transmembrane</keyword>
<dbReference type="EMBL" id="JAPFFF010000007">
    <property type="protein sequence ID" value="KAK8886567.1"/>
    <property type="molecule type" value="Genomic_DNA"/>
</dbReference>
<keyword evidence="2" id="KW-0472">Membrane</keyword>
<feature type="transmembrane region" description="Helical" evidence="2">
    <location>
        <begin position="244"/>
        <end position="266"/>
    </location>
</feature>
<gene>
    <name evidence="4" type="ORF">M9Y10_042031</name>
</gene>
<feature type="signal peptide" evidence="3">
    <location>
        <begin position="1"/>
        <end position="16"/>
    </location>
</feature>
<feature type="region of interest" description="Disordered" evidence="1">
    <location>
        <begin position="294"/>
        <end position="319"/>
    </location>
</feature>
<accession>A0ABR2K613</accession>
<evidence type="ECO:0000256" key="2">
    <source>
        <dbReference type="SAM" id="Phobius"/>
    </source>
</evidence>
<evidence type="ECO:0000256" key="1">
    <source>
        <dbReference type="SAM" id="MobiDB-lite"/>
    </source>
</evidence>
<organism evidence="4 5">
    <name type="scientific">Tritrichomonas musculus</name>
    <dbReference type="NCBI Taxonomy" id="1915356"/>
    <lineage>
        <taxon>Eukaryota</taxon>
        <taxon>Metamonada</taxon>
        <taxon>Parabasalia</taxon>
        <taxon>Tritrichomonadida</taxon>
        <taxon>Tritrichomonadidae</taxon>
        <taxon>Tritrichomonas</taxon>
    </lineage>
</organism>
<comment type="caution">
    <text evidence="4">The sequence shown here is derived from an EMBL/GenBank/DDBJ whole genome shotgun (WGS) entry which is preliminary data.</text>
</comment>
<protein>
    <recommendedName>
        <fullName evidence="6">Transmembrane protein</fullName>
    </recommendedName>
</protein>
<dbReference type="Proteomes" id="UP001470230">
    <property type="component" value="Unassembled WGS sequence"/>
</dbReference>
<reference evidence="4 5" key="1">
    <citation type="submission" date="2024-04" db="EMBL/GenBank/DDBJ databases">
        <title>Tritrichomonas musculus Genome.</title>
        <authorList>
            <person name="Alves-Ferreira E."/>
            <person name="Grigg M."/>
            <person name="Lorenzi H."/>
            <person name="Galac M."/>
        </authorList>
    </citation>
    <scope>NUCLEOTIDE SEQUENCE [LARGE SCALE GENOMIC DNA]</scope>
    <source>
        <strain evidence="4 5">EAF2021</strain>
    </source>
</reference>
<evidence type="ECO:0008006" key="6">
    <source>
        <dbReference type="Google" id="ProtNLM"/>
    </source>
</evidence>
<proteinExistence type="predicted"/>
<feature type="compositionally biased region" description="Basic and acidic residues" evidence="1">
    <location>
        <begin position="301"/>
        <end position="310"/>
    </location>
</feature>
<keyword evidence="2" id="KW-1133">Transmembrane helix</keyword>
<keyword evidence="3" id="KW-0732">Signal</keyword>
<evidence type="ECO:0000313" key="5">
    <source>
        <dbReference type="Proteomes" id="UP001470230"/>
    </source>
</evidence>
<sequence>MLLLFILKIILTKTTKDSLDEQDIHYNNVNLQNHPKQKQINLTGACGPSLTYLIEGIGNGTTSPSYQSNVFDLSPIKVVYVMEHYESEEFCGLPVRLLSDLDFSMSEIITMSSIFTETETFTNLFELQTSNHYQTDSMHLSTEYFSISSIIENTILYTNHVKNSLTVTLTFVQMRSVSFSLSNSKSNTFFISFDANKNTISIIMTQSDFWFYFPYIIYYYSPKFVSTNIIINISKRKGITREQLIGIICGSSAVFFIILYTIIAIYRKMTYVNIENEISFSFSYSSEELYKKQFSNENQPDENKKQQKSEDDADVDFWL</sequence>
<evidence type="ECO:0000256" key="3">
    <source>
        <dbReference type="SAM" id="SignalP"/>
    </source>
</evidence>
<evidence type="ECO:0000313" key="4">
    <source>
        <dbReference type="EMBL" id="KAK8886567.1"/>
    </source>
</evidence>